<dbReference type="AlphaFoldDB" id="A0A0G4IYM1"/>
<evidence type="ECO:0000259" key="3">
    <source>
        <dbReference type="PROSITE" id="PS51181"/>
    </source>
</evidence>
<dbReference type="OrthoDB" id="16692at2759"/>
<dbReference type="GO" id="GO:0005829">
    <property type="term" value="C:cytosol"/>
    <property type="evidence" value="ECO:0007669"/>
    <property type="project" value="TreeGrafter"/>
</dbReference>
<dbReference type="InterPro" id="IPR029023">
    <property type="entry name" value="Tensin_phosphatase"/>
</dbReference>
<accession>A0A0G4IYM1</accession>
<organism evidence="5 7">
    <name type="scientific">Plasmodiophora brassicae</name>
    <name type="common">Clubroot disease agent</name>
    <dbReference type="NCBI Taxonomy" id="37360"/>
    <lineage>
        <taxon>Eukaryota</taxon>
        <taxon>Sar</taxon>
        <taxon>Rhizaria</taxon>
        <taxon>Endomyxa</taxon>
        <taxon>Phytomyxea</taxon>
        <taxon>Plasmodiophorida</taxon>
        <taxon>Plasmodiophoridae</taxon>
        <taxon>Plasmodiophora</taxon>
    </lineage>
</organism>
<evidence type="ECO:0000313" key="6">
    <source>
        <dbReference type="EMBL" id="SPQ94135.1"/>
    </source>
</evidence>
<evidence type="ECO:0008006" key="9">
    <source>
        <dbReference type="Google" id="ProtNLM"/>
    </source>
</evidence>
<dbReference type="Proteomes" id="UP000290189">
    <property type="component" value="Unassembled WGS sequence"/>
</dbReference>
<dbReference type="EMBL" id="OVEO01000002">
    <property type="protein sequence ID" value="SPQ94135.1"/>
    <property type="molecule type" value="Genomic_DNA"/>
</dbReference>
<protein>
    <recommendedName>
        <fullName evidence="9">Phosphatidylinositol-3,4,5-trisphosphate 3-phosphatase</fullName>
    </recommendedName>
</protein>
<dbReference type="Gene3D" id="2.60.40.1110">
    <property type="match status" value="1"/>
</dbReference>
<evidence type="ECO:0000256" key="1">
    <source>
        <dbReference type="ARBA" id="ARBA00022801"/>
    </source>
</evidence>
<dbReference type="SMART" id="SM01326">
    <property type="entry name" value="PTEN_C2"/>
    <property type="match status" value="1"/>
</dbReference>
<dbReference type="Pfam" id="PF22785">
    <property type="entry name" value="Tc-R-P"/>
    <property type="match status" value="1"/>
</dbReference>
<dbReference type="SUPFAM" id="SSF52799">
    <property type="entry name" value="(Phosphotyrosine protein) phosphatases II"/>
    <property type="match status" value="1"/>
</dbReference>
<dbReference type="PANTHER" id="PTHR12305">
    <property type="entry name" value="PHOSPHATASE WITH HOMOLOGY TO TENSIN"/>
    <property type="match status" value="1"/>
</dbReference>
<dbReference type="PROSITE" id="PS51181">
    <property type="entry name" value="PPASE_TENSIN"/>
    <property type="match status" value="1"/>
</dbReference>
<dbReference type="Gene3D" id="3.90.190.10">
    <property type="entry name" value="Protein tyrosine phosphatase superfamily"/>
    <property type="match status" value="1"/>
</dbReference>
<gene>
    <name evidence="5" type="ORF">PBRA_001411</name>
    <name evidence="6" type="ORF">PLBR_LOCUS1350</name>
</gene>
<feature type="domain" description="Tyrosine specific protein phosphatases" evidence="2">
    <location>
        <begin position="120"/>
        <end position="160"/>
    </location>
</feature>
<feature type="domain" description="Phosphatase tensin-type" evidence="3">
    <location>
        <begin position="35"/>
        <end position="206"/>
    </location>
</feature>
<evidence type="ECO:0000259" key="2">
    <source>
        <dbReference type="PROSITE" id="PS50056"/>
    </source>
</evidence>
<dbReference type="EMBL" id="CDSF01000101">
    <property type="protein sequence ID" value="CEP00357.1"/>
    <property type="molecule type" value="Genomic_DNA"/>
</dbReference>
<dbReference type="InterPro" id="IPR035892">
    <property type="entry name" value="C2_domain_sf"/>
</dbReference>
<proteinExistence type="predicted"/>
<dbReference type="GO" id="GO:0016314">
    <property type="term" value="F:phosphatidylinositol-3,4,5-trisphosphate 3-phosphatase activity"/>
    <property type="evidence" value="ECO:0007669"/>
    <property type="project" value="TreeGrafter"/>
</dbReference>
<reference evidence="6 8" key="2">
    <citation type="submission" date="2018-03" db="EMBL/GenBank/DDBJ databases">
        <authorList>
            <person name="Fogelqvist J."/>
        </authorList>
    </citation>
    <scope>NUCLEOTIDE SEQUENCE [LARGE SCALE GENOMIC DNA]</scope>
</reference>
<dbReference type="InterPro" id="IPR051281">
    <property type="entry name" value="Dual-spec_lipid-protein_phosph"/>
</dbReference>
<dbReference type="InterPro" id="IPR029021">
    <property type="entry name" value="Prot-tyrosine_phosphatase-like"/>
</dbReference>
<evidence type="ECO:0000259" key="4">
    <source>
        <dbReference type="PROSITE" id="PS51182"/>
    </source>
</evidence>
<dbReference type="OMA" id="VIVVHCI"/>
<dbReference type="Pfam" id="PF10409">
    <property type="entry name" value="PTEN_C2"/>
    <property type="match status" value="1"/>
</dbReference>
<dbReference type="STRING" id="37360.A0A0G4IYM1"/>
<sequence length="438" mass="48402">MDRWSSWAQSLRENSQQGLTSAVSFIKNVAMLNVSGEIQEELSAQICKVTDNIYAMGFPYIEPSEISGGVSLPAVSSFLRSQFPGRFMIWNLSERTYDYAEFDNQVIEFRFPGYPSPPLDKIFSICRSIDGWLRADAGNVAIVHCQTGRGRTVATIACYLAWTGAFPSPRAALDHIASVKGVSVEHLIIPSQMRYLQYFNDIMNGTYPSMRPLRLERIILNTIPAIEADGSCKPYIQIFKYAKLLKSTASKLSDVPSYSRSDSAVFAVNTVVEGDILVRVRHAGADGSRISVMRFTFHTGFIRDLSLRVFKADIDGACNDSRCSDDFHIDLVFAETDGAMDKPLDSAEFWKDMSKRQEETPRAATIPNRVSLFDGEGVGGSDEEKKVDDIDDIDAYISSLGVDEHSDTDELLAELQANGNNATTTDLDAEIAGLLGET</sequence>
<dbReference type="CDD" id="cd14497">
    <property type="entry name" value="PTP_PTEN-like"/>
    <property type="match status" value="1"/>
</dbReference>
<evidence type="ECO:0000313" key="8">
    <source>
        <dbReference type="Proteomes" id="UP000290189"/>
    </source>
</evidence>
<reference evidence="5 7" key="1">
    <citation type="submission" date="2015-02" db="EMBL/GenBank/DDBJ databases">
        <authorList>
            <person name="Chooi Y.-H."/>
        </authorList>
    </citation>
    <scope>NUCLEOTIDE SEQUENCE [LARGE SCALE GENOMIC DNA]</scope>
    <source>
        <strain evidence="5">E3</strain>
    </source>
</reference>
<keyword evidence="7" id="KW-1185">Reference proteome</keyword>
<dbReference type="PROSITE" id="PS50056">
    <property type="entry name" value="TYR_PHOSPHATASE_2"/>
    <property type="match status" value="1"/>
</dbReference>
<keyword evidence="6" id="KW-0496">Mitochondrion</keyword>
<dbReference type="SUPFAM" id="SSF49562">
    <property type="entry name" value="C2 domain (Calcium/lipid-binding domain, CaLB)"/>
    <property type="match status" value="1"/>
</dbReference>
<evidence type="ECO:0000313" key="7">
    <source>
        <dbReference type="Proteomes" id="UP000039324"/>
    </source>
</evidence>
<evidence type="ECO:0000313" key="5">
    <source>
        <dbReference type="EMBL" id="CEP00357.1"/>
    </source>
</evidence>
<dbReference type="PROSITE" id="PS51182">
    <property type="entry name" value="C2_TENSIN"/>
    <property type="match status" value="1"/>
</dbReference>
<geneLocation type="mitochondrion" evidence="6"/>
<dbReference type="Proteomes" id="UP000039324">
    <property type="component" value="Unassembled WGS sequence"/>
</dbReference>
<name>A0A0G4IYM1_PLABS</name>
<dbReference type="InterPro" id="IPR014020">
    <property type="entry name" value="Tensin_C2-dom"/>
</dbReference>
<keyword evidence="1" id="KW-0378">Hydrolase</keyword>
<dbReference type="PANTHER" id="PTHR12305:SF94">
    <property type="entry name" value="PHOSPHATIDYLINOSITOL-3,4,5-TRISPHOSPHATE 3-PHOSPHATASE"/>
    <property type="match status" value="1"/>
</dbReference>
<dbReference type="InterPro" id="IPR000387">
    <property type="entry name" value="Tyr_Pase_dom"/>
</dbReference>
<feature type="domain" description="C2 tensin-type" evidence="4">
    <location>
        <begin position="210"/>
        <end position="336"/>
    </location>
</feature>